<dbReference type="PANTHER" id="PTHR38430:SF1">
    <property type="entry name" value="PROTEIN-ARGININE KINASE ACTIVATOR PROTEIN"/>
    <property type="match status" value="1"/>
</dbReference>
<dbReference type="GO" id="GO:0005507">
    <property type="term" value="F:copper ion binding"/>
    <property type="evidence" value="ECO:0007669"/>
    <property type="project" value="TreeGrafter"/>
</dbReference>
<dbReference type="EMBL" id="AP026866">
    <property type="protein sequence ID" value="BDS07517.1"/>
    <property type="molecule type" value="Genomic_DNA"/>
</dbReference>
<evidence type="ECO:0000256" key="2">
    <source>
        <dbReference type="SAM" id="Coils"/>
    </source>
</evidence>
<reference evidence="4" key="1">
    <citation type="submission" date="2024-07" db="EMBL/GenBank/DDBJ databases">
        <title>Complete genome sequence of Verrucomicrobiaceae bacterium NT6N.</title>
        <authorList>
            <person name="Huang C."/>
            <person name="Takami H."/>
            <person name="Hamasaki K."/>
        </authorList>
    </citation>
    <scope>NUCLEOTIDE SEQUENCE</scope>
    <source>
        <strain evidence="4">NT6N</strain>
    </source>
</reference>
<protein>
    <submittedName>
        <fullName evidence="4">Protein-arginine kinase activator protein</fullName>
    </submittedName>
</protein>
<dbReference type="InterPro" id="IPR025542">
    <property type="entry name" value="YacH"/>
</dbReference>
<evidence type="ECO:0000259" key="3">
    <source>
        <dbReference type="PROSITE" id="PS50151"/>
    </source>
</evidence>
<keyword evidence="2" id="KW-0175">Coiled coil</keyword>
<dbReference type="GO" id="GO:0050897">
    <property type="term" value="F:cobalt ion binding"/>
    <property type="evidence" value="ECO:0007669"/>
    <property type="project" value="TreeGrafter"/>
</dbReference>
<feature type="coiled-coil region" evidence="2">
    <location>
        <begin position="184"/>
        <end position="230"/>
    </location>
</feature>
<keyword evidence="1" id="KW-0742">SOS response</keyword>
<dbReference type="PROSITE" id="PS50151">
    <property type="entry name" value="UVR"/>
    <property type="match status" value="1"/>
</dbReference>
<proteinExistence type="predicted"/>
<gene>
    <name evidence="4" type="primary">mcsA</name>
    <name evidence="4" type="ORF">NT6N_25570</name>
</gene>
<name>A0AAT9FNM7_9BACT</name>
<dbReference type="GO" id="GO:0046870">
    <property type="term" value="F:cadmium ion binding"/>
    <property type="evidence" value="ECO:0007669"/>
    <property type="project" value="TreeGrafter"/>
</dbReference>
<keyword evidence="4" id="KW-0808">Transferase</keyword>
<dbReference type="GO" id="GO:0008270">
    <property type="term" value="F:zinc ion binding"/>
    <property type="evidence" value="ECO:0007669"/>
    <property type="project" value="TreeGrafter"/>
</dbReference>
<dbReference type="GO" id="GO:1990169">
    <property type="term" value="P:stress response to copper ion"/>
    <property type="evidence" value="ECO:0007669"/>
    <property type="project" value="TreeGrafter"/>
</dbReference>
<organism evidence="4">
    <name type="scientific">Oceaniferula spumae</name>
    <dbReference type="NCBI Taxonomy" id="2979115"/>
    <lineage>
        <taxon>Bacteria</taxon>
        <taxon>Pseudomonadati</taxon>
        <taxon>Verrucomicrobiota</taxon>
        <taxon>Verrucomicrobiia</taxon>
        <taxon>Verrucomicrobiales</taxon>
        <taxon>Verrucomicrobiaceae</taxon>
        <taxon>Oceaniferula</taxon>
    </lineage>
</organism>
<keyword evidence="4" id="KW-0418">Kinase</keyword>
<dbReference type="GO" id="GO:0016301">
    <property type="term" value="F:kinase activity"/>
    <property type="evidence" value="ECO:0007669"/>
    <property type="project" value="UniProtKB-KW"/>
</dbReference>
<dbReference type="GO" id="GO:0009432">
    <property type="term" value="P:SOS response"/>
    <property type="evidence" value="ECO:0007669"/>
    <property type="project" value="UniProtKB-KW"/>
</dbReference>
<keyword evidence="1" id="KW-0227">DNA damage</keyword>
<feature type="domain" description="UVR" evidence="3">
    <location>
        <begin position="188"/>
        <end position="223"/>
    </location>
</feature>
<dbReference type="SUPFAM" id="SSF46600">
    <property type="entry name" value="C-terminal UvrC-binding domain of UvrB"/>
    <property type="match status" value="1"/>
</dbReference>
<dbReference type="AlphaFoldDB" id="A0AAT9FNM7"/>
<dbReference type="InterPro" id="IPR001943">
    <property type="entry name" value="UVR_dom"/>
</dbReference>
<evidence type="ECO:0000256" key="1">
    <source>
        <dbReference type="ARBA" id="ARBA00023236"/>
    </source>
</evidence>
<evidence type="ECO:0000313" key="4">
    <source>
        <dbReference type="EMBL" id="BDS07517.1"/>
    </source>
</evidence>
<dbReference type="PANTHER" id="PTHR38430">
    <property type="entry name" value="PROTEIN-ARGININE KINASE ACTIVATOR PROTEIN"/>
    <property type="match status" value="1"/>
</dbReference>
<dbReference type="InterPro" id="IPR036876">
    <property type="entry name" value="UVR_dom_sf"/>
</dbReference>
<dbReference type="GO" id="GO:1990170">
    <property type="term" value="P:stress response to cadmium ion"/>
    <property type="evidence" value="ECO:0007669"/>
    <property type="project" value="TreeGrafter"/>
</dbReference>
<accession>A0AAT9FNM7</accession>
<dbReference type="Gene3D" id="4.10.860.10">
    <property type="entry name" value="UVR domain"/>
    <property type="match status" value="1"/>
</dbReference>
<sequence length="230" mass="25013">MQIRWILRGSKIHGLAVVVYPAEKIVPSNAFPFAFALGRSTMLAAMQCDYCDSKATVFFTQIIDGNSKKSCLCEKCAMKNGVTDPEGFLLGNMDPSKLSAKASSAVEGVNFKPDATAGGASVPRELGTGICPGCGFAFEDLKKTGRLGCSQCYQFFREEIKHNLGGMHKDTSHVGRVPEGMLEAFEHRQKLDQLEQDMEAAIGAEDYEKAAALRDEIQKLSEKKSEASES</sequence>
<dbReference type="Pfam" id="PF02151">
    <property type="entry name" value="UVR"/>
    <property type="match status" value="1"/>
</dbReference>
<dbReference type="KEGG" id="osu:NT6N_25570"/>